<proteinExistence type="predicted"/>
<reference evidence="2" key="1">
    <citation type="submission" date="2021-03" db="EMBL/GenBank/DDBJ databases">
        <authorList>
            <person name="Kanchanasin P."/>
            <person name="Saeng-In P."/>
            <person name="Phongsopitanun W."/>
            <person name="Yuki M."/>
            <person name="Kudo T."/>
            <person name="Ohkuma M."/>
            <person name="Tanasupawat S."/>
        </authorList>
    </citation>
    <scope>NUCLEOTIDE SEQUENCE</scope>
    <source>
        <strain evidence="2">GKU 128</strain>
    </source>
</reference>
<evidence type="ECO:0000313" key="3">
    <source>
        <dbReference type="Proteomes" id="UP000669179"/>
    </source>
</evidence>
<name>A0A939PPM8_9ACTN</name>
<accession>A0A939PPM8</accession>
<dbReference type="InterPro" id="IPR017520">
    <property type="entry name" value="CHP03086"/>
</dbReference>
<gene>
    <name evidence="2" type="ORF">J4573_52775</name>
</gene>
<dbReference type="NCBIfam" id="TIGR03083">
    <property type="entry name" value="maleylpyruvate isomerase family mycothiol-dependent enzyme"/>
    <property type="match status" value="1"/>
</dbReference>
<dbReference type="RefSeq" id="WP_208264074.1">
    <property type="nucleotide sequence ID" value="NZ_JAGEOJ010000043.1"/>
</dbReference>
<keyword evidence="3" id="KW-1185">Reference proteome</keyword>
<dbReference type="Proteomes" id="UP000669179">
    <property type="component" value="Unassembled WGS sequence"/>
</dbReference>
<dbReference type="SUPFAM" id="SSF109854">
    <property type="entry name" value="DinB/YfiT-like putative metalloenzymes"/>
    <property type="match status" value="1"/>
</dbReference>
<dbReference type="AlphaFoldDB" id="A0A939PPM8"/>
<protein>
    <submittedName>
        <fullName evidence="2">TIGR03086 family protein</fullName>
    </submittedName>
</protein>
<feature type="domain" description="Mycothiol-dependent maleylpyruvate isomerase metal-binding" evidence="1">
    <location>
        <begin position="9"/>
        <end position="122"/>
    </location>
</feature>
<evidence type="ECO:0000313" key="2">
    <source>
        <dbReference type="EMBL" id="MBO2455833.1"/>
    </source>
</evidence>
<evidence type="ECO:0000259" key="1">
    <source>
        <dbReference type="Pfam" id="PF11716"/>
    </source>
</evidence>
<organism evidence="2 3">
    <name type="scientific">Actinomadura barringtoniae</name>
    <dbReference type="NCBI Taxonomy" id="1427535"/>
    <lineage>
        <taxon>Bacteria</taxon>
        <taxon>Bacillati</taxon>
        <taxon>Actinomycetota</taxon>
        <taxon>Actinomycetes</taxon>
        <taxon>Streptosporangiales</taxon>
        <taxon>Thermomonosporaceae</taxon>
        <taxon>Actinomadura</taxon>
    </lineage>
</organism>
<dbReference type="Pfam" id="PF11716">
    <property type="entry name" value="MDMPI_N"/>
    <property type="match status" value="1"/>
</dbReference>
<dbReference type="NCBIfam" id="TIGR03086">
    <property type="entry name" value="TIGR03086 family metal-binding protein"/>
    <property type="match status" value="1"/>
</dbReference>
<dbReference type="GO" id="GO:0046872">
    <property type="term" value="F:metal ion binding"/>
    <property type="evidence" value="ECO:0007669"/>
    <property type="project" value="InterPro"/>
</dbReference>
<dbReference type="InterPro" id="IPR024344">
    <property type="entry name" value="MDMPI_metal-binding"/>
</dbReference>
<dbReference type="InterPro" id="IPR017517">
    <property type="entry name" value="Maleyloyr_isom"/>
</dbReference>
<dbReference type="Gene3D" id="1.20.120.450">
    <property type="entry name" value="dinb family like domain"/>
    <property type="match status" value="1"/>
</dbReference>
<dbReference type="EMBL" id="JAGEOJ010000043">
    <property type="protein sequence ID" value="MBO2455833.1"/>
    <property type="molecule type" value="Genomic_DNA"/>
</dbReference>
<dbReference type="InterPro" id="IPR034660">
    <property type="entry name" value="DinB/YfiT-like"/>
</dbReference>
<sequence length="189" mass="20367">MIDQIDRALDMTDAIVKGITQFEAPSLCPGWDVRAELNHLVGGMRIFAAELTGTDAGARHEDDWLFDDPYGAFTTAADLDRAAWHLPAALDTTVRLGFGAVPGHMAALIHLTEVLVHGADLAVVTGQEDLIDQEACEQFLNTLRGMDFTPFRQPGMFGPEAPAPAPATPHQQLLAFLGRTLPQPSQPTA</sequence>
<comment type="caution">
    <text evidence="2">The sequence shown here is derived from an EMBL/GenBank/DDBJ whole genome shotgun (WGS) entry which is preliminary data.</text>
</comment>